<dbReference type="Gene3D" id="2.40.10.120">
    <property type="match status" value="1"/>
</dbReference>
<name>A0A2R6Y1S4_9BACL</name>
<dbReference type="Proteomes" id="UP000244338">
    <property type="component" value="Unassembled WGS sequence"/>
</dbReference>
<dbReference type="AlphaFoldDB" id="A0A2R6Y1S4"/>
<dbReference type="GO" id="GO:0016811">
    <property type="term" value="F:hydrolase activity, acting on carbon-nitrogen (but not peptide) bonds, in linear amides"/>
    <property type="evidence" value="ECO:0007669"/>
    <property type="project" value="InterPro"/>
</dbReference>
<sequence length="298" mass="32358">MQTFKATHLVYSFSKDNPVYDRLIPGEVYAIETVDCYRNQLVEEHTGDPAVMPIKGINPVTGPFYIEGAESGDTLAVDILDIHVEDVGTIYLRPGSALYGKMLAHAEVRRIPIGEEEVLLPGGFRIPKEPMIGVIGTTPAEEAVSTISPGRHGGNMDTRLITAGSRLYLPVFVDGALFALGDLHAAMGDGESGCCGVEVAGRVKLRFQVIKGRQEPWPFLETRERWVSIASGLTLDEAAREAGLAMLAFLKKRTKASFHDLARLLSVGGHLQISQIVNDLRTARMAVAKMSIGTPVDF</sequence>
<proteinExistence type="predicted"/>
<reference evidence="2" key="1">
    <citation type="journal article" date="2018" name="Sci. Rep.">
        <title>Lignite coal burning seam in the remote Altai Mountains harbors a hydrogen-driven thermophilic microbial community.</title>
        <authorList>
            <person name="Kadnikov V.V."/>
            <person name="Mardanov A.V."/>
            <person name="Ivasenko D.A."/>
            <person name="Antsiferov D.V."/>
            <person name="Beletsky A.V."/>
            <person name="Karnachuk O.V."/>
            <person name="Ravin N.V."/>
        </authorList>
    </citation>
    <scope>NUCLEOTIDE SEQUENCE [LARGE SCALE GENOMIC DNA]</scope>
</reference>
<accession>A0A2R6Y1S4</accession>
<dbReference type="Gene3D" id="3.10.28.20">
    <property type="entry name" value="Acetamidase/Formamidase-like domains"/>
    <property type="match status" value="1"/>
</dbReference>
<dbReference type="SUPFAM" id="SSF141130">
    <property type="entry name" value="Acetamidase/Formamidase-like"/>
    <property type="match status" value="1"/>
</dbReference>
<evidence type="ECO:0000313" key="2">
    <source>
        <dbReference type="Proteomes" id="UP000244338"/>
    </source>
</evidence>
<organism evidence="1 2">
    <name type="scientific">Candidatus Carbonibacillus altaicus</name>
    <dbReference type="NCBI Taxonomy" id="2163959"/>
    <lineage>
        <taxon>Bacteria</taxon>
        <taxon>Bacillati</taxon>
        <taxon>Bacillota</taxon>
        <taxon>Bacilli</taxon>
        <taxon>Bacillales</taxon>
        <taxon>Candidatus Carbonibacillus</taxon>
    </lineage>
</organism>
<evidence type="ECO:0000313" key="1">
    <source>
        <dbReference type="EMBL" id="PTQ56638.1"/>
    </source>
</evidence>
<comment type="caution">
    <text evidence="1">The sequence shown here is derived from an EMBL/GenBank/DDBJ whole genome shotgun (WGS) entry which is preliminary data.</text>
</comment>
<dbReference type="PANTHER" id="PTHR31891">
    <property type="entry name" value="FORMAMIDASE C869.04-RELATED"/>
    <property type="match status" value="1"/>
</dbReference>
<dbReference type="EMBL" id="PEBX01000022">
    <property type="protein sequence ID" value="PTQ56638.1"/>
    <property type="molecule type" value="Genomic_DNA"/>
</dbReference>
<dbReference type="Pfam" id="PF03069">
    <property type="entry name" value="FmdA_AmdA"/>
    <property type="match status" value="2"/>
</dbReference>
<gene>
    <name evidence="1" type="ORF">BSOLF_2788</name>
</gene>
<dbReference type="Gene3D" id="2.60.120.580">
    <property type="entry name" value="Acetamidase/Formamidase-like domains"/>
    <property type="match status" value="1"/>
</dbReference>
<dbReference type="InterPro" id="IPR004304">
    <property type="entry name" value="FmdA_AmdA"/>
</dbReference>
<dbReference type="PANTHER" id="PTHR31891:SF1">
    <property type="entry name" value="FORMAMIDASE C869.04-RELATED"/>
    <property type="match status" value="1"/>
</dbReference>
<protein>
    <submittedName>
        <fullName evidence="1">Acetamidase</fullName>
    </submittedName>
</protein>